<feature type="domain" description="Nitroreductase" evidence="3">
    <location>
        <begin position="48"/>
        <end position="212"/>
    </location>
</feature>
<dbReference type="eggNOG" id="COG0778">
    <property type="taxonomic scope" value="Bacteria"/>
</dbReference>
<dbReference type="OrthoDB" id="9801593at2"/>
<evidence type="ECO:0000313" key="5">
    <source>
        <dbReference type="Proteomes" id="UP000014975"/>
    </source>
</evidence>
<keyword evidence="5" id="KW-1185">Reference proteome</keyword>
<dbReference type="GO" id="GO:0016491">
    <property type="term" value="F:oxidoreductase activity"/>
    <property type="evidence" value="ECO:0007669"/>
    <property type="project" value="InterPro"/>
</dbReference>
<dbReference type="Pfam" id="PF00881">
    <property type="entry name" value="Nitroreductase"/>
    <property type="match status" value="1"/>
</dbReference>
<dbReference type="PROSITE" id="PS51318">
    <property type="entry name" value="TAT"/>
    <property type="match status" value="1"/>
</dbReference>
<gene>
    <name evidence="4" type="ORF">dsat_2402</name>
</gene>
<feature type="signal peptide" evidence="2">
    <location>
        <begin position="1"/>
        <end position="25"/>
    </location>
</feature>
<protein>
    <submittedName>
        <fullName evidence="4">Nitroreductase</fullName>
    </submittedName>
</protein>
<dbReference type="InterPro" id="IPR006311">
    <property type="entry name" value="TAT_signal"/>
</dbReference>
<organism evidence="4 5">
    <name type="scientific">Alkalidesulfovibrio alkalitolerans DSM 16529</name>
    <dbReference type="NCBI Taxonomy" id="1121439"/>
    <lineage>
        <taxon>Bacteria</taxon>
        <taxon>Pseudomonadati</taxon>
        <taxon>Thermodesulfobacteriota</taxon>
        <taxon>Desulfovibrionia</taxon>
        <taxon>Desulfovibrionales</taxon>
        <taxon>Desulfovibrionaceae</taxon>
        <taxon>Alkalidesulfovibrio</taxon>
    </lineage>
</organism>
<dbReference type="RefSeq" id="WP_020886288.1">
    <property type="nucleotide sequence ID" value="NZ_ATHI01000005.1"/>
</dbReference>
<name>S7UM69_9BACT</name>
<dbReference type="SUPFAM" id="SSF55469">
    <property type="entry name" value="FMN-dependent nitroreductase-like"/>
    <property type="match status" value="1"/>
</dbReference>
<keyword evidence="2" id="KW-0732">Signal</keyword>
<proteinExistence type="predicted"/>
<dbReference type="InterPro" id="IPR052544">
    <property type="entry name" value="Bacteriocin_Proc_Enz"/>
</dbReference>
<evidence type="ECO:0000256" key="2">
    <source>
        <dbReference type="SAM" id="SignalP"/>
    </source>
</evidence>
<dbReference type="PATRIC" id="fig|1121439.3.peg.795"/>
<feature type="chain" id="PRO_5004544899" evidence="2">
    <location>
        <begin position="26"/>
        <end position="214"/>
    </location>
</feature>
<reference evidence="4 5" key="1">
    <citation type="journal article" date="2013" name="Genome Announc.">
        <title>Draft genome sequences for three mercury-methylating, sulfate-reducing bacteria.</title>
        <authorList>
            <person name="Brown S.D."/>
            <person name="Hurt R.A.Jr."/>
            <person name="Gilmour C.C."/>
            <person name="Elias D.A."/>
        </authorList>
    </citation>
    <scope>NUCLEOTIDE SEQUENCE [LARGE SCALE GENOMIC DNA]</scope>
    <source>
        <strain evidence="4 5">DSM 16529</strain>
    </source>
</reference>
<dbReference type="Gene3D" id="3.40.109.10">
    <property type="entry name" value="NADH Oxidase"/>
    <property type="match status" value="1"/>
</dbReference>
<keyword evidence="1" id="KW-0408">Iron</keyword>
<dbReference type="AlphaFoldDB" id="S7UM69"/>
<keyword evidence="1" id="KW-0411">Iron-sulfur</keyword>
<evidence type="ECO:0000256" key="1">
    <source>
        <dbReference type="ARBA" id="ARBA00023014"/>
    </source>
</evidence>
<dbReference type="Proteomes" id="UP000014975">
    <property type="component" value="Unassembled WGS sequence"/>
</dbReference>
<dbReference type="InterPro" id="IPR000415">
    <property type="entry name" value="Nitroreductase-like"/>
</dbReference>
<dbReference type="STRING" id="1121439.dsat_2402"/>
<evidence type="ECO:0000259" key="3">
    <source>
        <dbReference type="Pfam" id="PF00881"/>
    </source>
</evidence>
<accession>S7UM69</accession>
<dbReference type="PANTHER" id="PTHR43745">
    <property type="entry name" value="NITROREDUCTASE MJ1384-RELATED"/>
    <property type="match status" value="1"/>
</dbReference>
<dbReference type="EMBL" id="ATHI01000005">
    <property type="protein sequence ID" value="EPR35039.1"/>
    <property type="molecule type" value="Genomic_DNA"/>
</dbReference>
<dbReference type="InterPro" id="IPR029479">
    <property type="entry name" value="Nitroreductase"/>
</dbReference>
<dbReference type="PANTHER" id="PTHR43745:SF2">
    <property type="entry name" value="NITROREDUCTASE MJ1384-RELATED"/>
    <property type="match status" value="1"/>
</dbReference>
<comment type="caution">
    <text evidence="4">The sequence shown here is derived from an EMBL/GenBank/DDBJ whole genome shotgun (WGS) entry which is preliminary data.</text>
</comment>
<dbReference type="CDD" id="cd02142">
    <property type="entry name" value="McbC_SagB-like_oxidoreductase"/>
    <property type="match status" value="1"/>
</dbReference>
<dbReference type="GO" id="GO:0051536">
    <property type="term" value="F:iron-sulfur cluster binding"/>
    <property type="evidence" value="ECO:0007669"/>
    <property type="project" value="UniProtKB-KW"/>
</dbReference>
<keyword evidence="1" id="KW-0479">Metal-binding</keyword>
<sequence>MDRRTFLAGAAVLAATGLLPGAAHAQSAARPLPAPRTDGGMPLMKALAERRSSRSFAPRELGEQELSDILWAAFGVNRGDGRRTAPSARNFQEIDVYAVMAAGAYRYDAQGHALVPVADQDIRELAGSQAFAASAPLNLVYAADYERIGAAESEKERYAAWDTGFISQNVYLVCAALGLATVVRASIDRPRLAAALGLVPRQHITLAQSIGHPG</sequence>
<evidence type="ECO:0000313" key="4">
    <source>
        <dbReference type="EMBL" id="EPR35039.1"/>
    </source>
</evidence>